<evidence type="ECO:0000313" key="1">
    <source>
        <dbReference type="EMBL" id="KAJ4393526.1"/>
    </source>
</evidence>
<organism evidence="1 2">
    <name type="scientific">Gnomoniopsis smithogilvyi</name>
    <dbReference type="NCBI Taxonomy" id="1191159"/>
    <lineage>
        <taxon>Eukaryota</taxon>
        <taxon>Fungi</taxon>
        <taxon>Dikarya</taxon>
        <taxon>Ascomycota</taxon>
        <taxon>Pezizomycotina</taxon>
        <taxon>Sordariomycetes</taxon>
        <taxon>Sordariomycetidae</taxon>
        <taxon>Diaporthales</taxon>
        <taxon>Gnomoniaceae</taxon>
        <taxon>Gnomoniopsis</taxon>
    </lineage>
</organism>
<reference evidence="1" key="1">
    <citation type="submission" date="2022-10" db="EMBL/GenBank/DDBJ databases">
        <title>Tapping the CABI collections for fungal endophytes: first genome assemblies for Collariella, Neodidymelliopsis, Ascochyta clinopodiicola, Didymella pomorum, Didymosphaeria variabile, Neocosmospora piperis and Neocucurbitaria cava.</title>
        <authorList>
            <person name="Hill R."/>
        </authorList>
    </citation>
    <scope>NUCLEOTIDE SEQUENCE</scope>
    <source>
        <strain evidence="1">IMI 355082</strain>
    </source>
</reference>
<dbReference type="Proteomes" id="UP001140453">
    <property type="component" value="Unassembled WGS sequence"/>
</dbReference>
<gene>
    <name evidence="1" type="ORF">N0V93_002738</name>
</gene>
<dbReference type="OrthoDB" id="10414142at2759"/>
<evidence type="ECO:0000313" key="2">
    <source>
        <dbReference type="Proteomes" id="UP001140453"/>
    </source>
</evidence>
<comment type="caution">
    <text evidence="1">The sequence shown here is derived from an EMBL/GenBank/DDBJ whole genome shotgun (WGS) entry which is preliminary data.</text>
</comment>
<proteinExistence type="predicted"/>
<dbReference type="AlphaFoldDB" id="A0A9W8YXB2"/>
<accession>A0A9W8YXB2</accession>
<sequence>MAKMADRCILLLDEYFAEQSPAPLSPTVHTDVGDASHNLSVGSSTTQLADQHSVEKFHRYSELPTELQDMILEEALTVRRSRSPTMRLDGTKPPAPAVAAVDKNTREQVVRIMKKANEGCGGFLNRTDVGQSEEAHLESLTEQALDYVDVAAPQ</sequence>
<protein>
    <submittedName>
        <fullName evidence="1">Uncharacterized protein</fullName>
    </submittedName>
</protein>
<name>A0A9W8YXB2_9PEZI</name>
<dbReference type="EMBL" id="JAPEVB010000002">
    <property type="protein sequence ID" value="KAJ4393526.1"/>
    <property type="molecule type" value="Genomic_DNA"/>
</dbReference>
<keyword evidence="2" id="KW-1185">Reference proteome</keyword>